<dbReference type="Proteomes" id="UP001159364">
    <property type="component" value="Linkage Group LG08"/>
</dbReference>
<evidence type="ECO:0000313" key="3">
    <source>
        <dbReference type="EMBL" id="KAJ8899841.1"/>
    </source>
</evidence>
<sequence>MTPIFDYVVCSIEDSHDIDSLTIDELQSSLLVHEQRMRGHVIEEQALQVAYDGQSHGRGRGRGGFRGRGRGRQGIDRFIIECYNCHKLGHFQYECPKKSCSNHMTGKMKLFIDFDSSFKESVKLGDNSRITVHGKGNIQMEVHGIVHVIKGVFYVPTLKNNMLSIGQIQEKGLTLLIQ</sequence>
<evidence type="ECO:0000256" key="1">
    <source>
        <dbReference type="PROSITE-ProRule" id="PRU00047"/>
    </source>
</evidence>
<dbReference type="Gene3D" id="4.10.60.10">
    <property type="entry name" value="Zinc finger, CCHC-type"/>
    <property type="match status" value="1"/>
</dbReference>
<keyword evidence="1" id="KW-0479">Metal-binding</keyword>
<gene>
    <name evidence="3" type="ORF">K2173_019544</name>
</gene>
<reference evidence="3 4" key="1">
    <citation type="submission" date="2021-09" db="EMBL/GenBank/DDBJ databases">
        <title>Genomic insights and catalytic innovation underlie evolution of tropane alkaloids biosynthesis.</title>
        <authorList>
            <person name="Wang Y.-J."/>
            <person name="Tian T."/>
            <person name="Huang J.-P."/>
            <person name="Huang S.-X."/>
        </authorList>
    </citation>
    <scope>NUCLEOTIDE SEQUENCE [LARGE SCALE GENOMIC DNA]</scope>
    <source>
        <strain evidence="3">KIB-2018</strain>
        <tissue evidence="3">Leaf</tissue>
    </source>
</reference>
<name>A0AAV8UBR7_9ROSI</name>
<evidence type="ECO:0000313" key="4">
    <source>
        <dbReference type="Proteomes" id="UP001159364"/>
    </source>
</evidence>
<dbReference type="AlphaFoldDB" id="A0AAV8UBR7"/>
<dbReference type="SUPFAM" id="SSF57756">
    <property type="entry name" value="Retrovirus zinc finger-like domains"/>
    <property type="match status" value="1"/>
</dbReference>
<dbReference type="InterPro" id="IPR054722">
    <property type="entry name" value="PolX-like_BBD"/>
</dbReference>
<dbReference type="GO" id="GO:0008270">
    <property type="term" value="F:zinc ion binding"/>
    <property type="evidence" value="ECO:0007669"/>
    <property type="project" value="UniProtKB-KW"/>
</dbReference>
<dbReference type="PROSITE" id="PS50158">
    <property type="entry name" value="ZF_CCHC"/>
    <property type="match status" value="1"/>
</dbReference>
<dbReference type="EMBL" id="JAIWQS010000008">
    <property type="protein sequence ID" value="KAJ8899841.1"/>
    <property type="molecule type" value="Genomic_DNA"/>
</dbReference>
<feature type="domain" description="CCHC-type" evidence="2">
    <location>
        <begin position="82"/>
        <end position="97"/>
    </location>
</feature>
<organism evidence="3 4">
    <name type="scientific">Erythroxylum novogranatense</name>
    <dbReference type="NCBI Taxonomy" id="1862640"/>
    <lineage>
        <taxon>Eukaryota</taxon>
        <taxon>Viridiplantae</taxon>
        <taxon>Streptophyta</taxon>
        <taxon>Embryophyta</taxon>
        <taxon>Tracheophyta</taxon>
        <taxon>Spermatophyta</taxon>
        <taxon>Magnoliopsida</taxon>
        <taxon>eudicotyledons</taxon>
        <taxon>Gunneridae</taxon>
        <taxon>Pentapetalae</taxon>
        <taxon>rosids</taxon>
        <taxon>fabids</taxon>
        <taxon>Malpighiales</taxon>
        <taxon>Erythroxylaceae</taxon>
        <taxon>Erythroxylum</taxon>
    </lineage>
</organism>
<evidence type="ECO:0000259" key="2">
    <source>
        <dbReference type="PROSITE" id="PS50158"/>
    </source>
</evidence>
<accession>A0AAV8UBR7</accession>
<dbReference type="GO" id="GO:0003676">
    <property type="term" value="F:nucleic acid binding"/>
    <property type="evidence" value="ECO:0007669"/>
    <property type="project" value="InterPro"/>
</dbReference>
<dbReference type="Pfam" id="PF22936">
    <property type="entry name" value="Pol_BBD"/>
    <property type="match status" value="1"/>
</dbReference>
<dbReference type="InterPro" id="IPR036875">
    <property type="entry name" value="Znf_CCHC_sf"/>
</dbReference>
<dbReference type="Pfam" id="PF00098">
    <property type="entry name" value="zf-CCHC"/>
    <property type="match status" value="1"/>
</dbReference>
<proteinExistence type="predicted"/>
<dbReference type="InterPro" id="IPR001878">
    <property type="entry name" value="Znf_CCHC"/>
</dbReference>
<keyword evidence="1" id="KW-0863">Zinc-finger</keyword>
<comment type="caution">
    <text evidence="3">The sequence shown here is derived from an EMBL/GenBank/DDBJ whole genome shotgun (WGS) entry which is preliminary data.</text>
</comment>
<keyword evidence="4" id="KW-1185">Reference proteome</keyword>
<dbReference type="SMART" id="SM00343">
    <property type="entry name" value="ZnF_C2HC"/>
    <property type="match status" value="1"/>
</dbReference>
<keyword evidence="1" id="KW-0862">Zinc</keyword>
<protein>
    <recommendedName>
        <fullName evidence="2">CCHC-type domain-containing protein</fullName>
    </recommendedName>
</protein>